<dbReference type="PANTHER" id="PTHR10173:SF52">
    <property type="entry name" value="METHIONINE-R-SULFOXIDE REDUCTASE B1"/>
    <property type="match status" value="1"/>
</dbReference>
<evidence type="ECO:0000256" key="3">
    <source>
        <dbReference type="ARBA" id="ARBA00022723"/>
    </source>
</evidence>
<dbReference type="NCBIfam" id="TIGR00357">
    <property type="entry name" value="peptide-methionine (R)-S-oxide reductase MsrB"/>
    <property type="match status" value="1"/>
</dbReference>
<evidence type="ECO:0000256" key="6">
    <source>
        <dbReference type="ARBA" id="ARBA00048488"/>
    </source>
</evidence>
<dbReference type="InterPro" id="IPR028427">
    <property type="entry name" value="Met_Sox_Rdtase_MsrB"/>
</dbReference>
<evidence type="ECO:0000313" key="8">
    <source>
        <dbReference type="EMBL" id="SZD72438.1"/>
    </source>
</evidence>
<dbReference type="GO" id="GO:0006979">
    <property type="term" value="P:response to oxidative stress"/>
    <property type="evidence" value="ECO:0007669"/>
    <property type="project" value="InterPro"/>
</dbReference>
<dbReference type="PROSITE" id="PS51257">
    <property type="entry name" value="PROKAR_LIPOPROTEIN"/>
    <property type="match status" value="1"/>
</dbReference>
<sequence>MRYLFLFLTLIFISCNSQEKESKNILKVKEQPTYQVQKSETEWRKQLSEEEYYVLREAGTERPHSGKFNLHFEEGIYTCKACGEELFGSDSKFESHCGWPSFDKSIAKGKIVERLDKSHGMTRMEILCGNCGSHLGHVFTDGPTATGLRYCVNSISLEFKEEKE</sequence>
<accession>A0A383TYZ4</accession>
<dbReference type="EMBL" id="UNSC01000003">
    <property type="protein sequence ID" value="SZD72438.1"/>
    <property type="molecule type" value="Genomic_DNA"/>
</dbReference>
<organism evidence="8 9">
    <name type="scientific">Candidatus Ornithobacterium hominis</name>
    <dbReference type="NCBI Taxonomy" id="2497989"/>
    <lineage>
        <taxon>Bacteria</taxon>
        <taxon>Pseudomonadati</taxon>
        <taxon>Bacteroidota</taxon>
        <taxon>Flavobacteriia</taxon>
        <taxon>Flavobacteriales</taxon>
        <taxon>Weeksellaceae</taxon>
        <taxon>Ornithobacterium</taxon>
    </lineage>
</organism>
<dbReference type="InterPro" id="IPR011057">
    <property type="entry name" value="Mss4-like_sf"/>
</dbReference>
<name>A0A383TYZ4_9FLAO</name>
<dbReference type="FunFam" id="2.170.150.20:FF:000009">
    <property type="entry name" value="Peptide-methionine (R)-S-oxide reductase"/>
    <property type="match status" value="1"/>
</dbReference>
<comment type="cofactor">
    <cofactor evidence="1">
        <name>Zn(2+)</name>
        <dbReference type="ChEBI" id="CHEBI:29105"/>
    </cofactor>
</comment>
<keyword evidence="9" id="KW-1185">Reference proteome</keyword>
<dbReference type="OrthoDB" id="4174719at2"/>
<evidence type="ECO:0000256" key="2">
    <source>
        <dbReference type="ARBA" id="ARBA00012499"/>
    </source>
</evidence>
<comment type="catalytic activity">
    <reaction evidence="6">
        <text>L-methionyl-[protein] + [thioredoxin]-disulfide + H2O = L-methionyl-(R)-S-oxide-[protein] + [thioredoxin]-dithiol</text>
        <dbReference type="Rhea" id="RHEA:24164"/>
        <dbReference type="Rhea" id="RHEA-COMP:10698"/>
        <dbReference type="Rhea" id="RHEA-COMP:10700"/>
        <dbReference type="Rhea" id="RHEA-COMP:12313"/>
        <dbReference type="Rhea" id="RHEA-COMP:12314"/>
        <dbReference type="ChEBI" id="CHEBI:15377"/>
        <dbReference type="ChEBI" id="CHEBI:16044"/>
        <dbReference type="ChEBI" id="CHEBI:29950"/>
        <dbReference type="ChEBI" id="CHEBI:45764"/>
        <dbReference type="ChEBI" id="CHEBI:50058"/>
        <dbReference type="EC" id="1.8.4.12"/>
    </reaction>
</comment>
<gene>
    <name evidence="8" type="primary">msrB</name>
    <name evidence="8" type="ORF">SAMEA104719789_00883</name>
</gene>
<dbReference type="Gene3D" id="2.170.150.20">
    <property type="entry name" value="Peptide methionine sulfoxide reductase"/>
    <property type="match status" value="1"/>
</dbReference>
<evidence type="ECO:0000259" key="7">
    <source>
        <dbReference type="PROSITE" id="PS51790"/>
    </source>
</evidence>
<protein>
    <recommendedName>
        <fullName evidence="2">peptide-methionine (R)-S-oxide reductase</fullName>
        <ecNumber evidence="2">1.8.4.12</ecNumber>
    </recommendedName>
</protein>
<dbReference type="InterPro" id="IPR002579">
    <property type="entry name" value="Met_Sox_Rdtase_MsrB_dom"/>
</dbReference>
<evidence type="ECO:0000256" key="1">
    <source>
        <dbReference type="ARBA" id="ARBA00001947"/>
    </source>
</evidence>
<keyword evidence="4" id="KW-0862">Zinc</keyword>
<proteinExistence type="predicted"/>
<dbReference type="SUPFAM" id="SSF51316">
    <property type="entry name" value="Mss4-like"/>
    <property type="match status" value="1"/>
</dbReference>
<evidence type="ECO:0000256" key="5">
    <source>
        <dbReference type="ARBA" id="ARBA00023002"/>
    </source>
</evidence>
<dbReference type="AlphaFoldDB" id="A0A383TYZ4"/>
<dbReference type="Proteomes" id="UP000262142">
    <property type="component" value="Unassembled WGS sequence"/>
</dbReference>
<reference evidence="8 9" key="1">
    <citation type="submission" date="2018-09" db="EMBL/GenBank/DDBJ databases">
        <authorList>
            <consortium name="Pathogen Informatics"/>
        </authorList>
    </citation>
    <scope>NUCLEOTIDE SEQUENCE [LARGE SCALE GENOMIC DNA]</scope>
    <source>
        <strain evidence="8 9">OH-22767</strain>
    </source>
</reference>
<keyword evidence="5 8" id="KW-0560">Oxidoreductase</keyword>
<dbReference type="PANTHER" id="PTHR10173">
    <property type="entry name" value="METHIONINE SULFOXIDE REDUCTASE"/>
    <property type="match status" value="1"/>
</dbReference>
<evidence type="ECO:0000256" key="4">
    <source>
        <dbReference type="ARBA" id="ARBA00022833"/>
    </source>
</evidence>
<dbReference type="Pfam" id="PF01641">
    <property type="entry name" value="SelR"/>
    <property type="match status" value="1"/>
</dbReference>
<dbReference type="GO" id="GO:0046872">
    <property type="term" value="F:metal ion binding"/>
    <property type="evidence" value="ECO:0007669"/>
    <property type="project" value="UniProtKB-KW"/>
</dbReference>
<dbReference type="EC" id="1.8.4.12" evidence="2"/>
<dbReference type="PROSITE" id="PS51790">
    <property type="entry name" value="MSRB"/>
    <property type="match status" value="1"/>
</dbReference>
<dbReference type="GO" id="GO:0033743">
    <property type="term" value="F:peptide-methionine (R)-S-oxide reductase activity"/>
    <property type="evidence" value="ECO:0007669"/>
    <property type="project" value="UniProtKB-EC"/>
</dbReference>
<dbReference type="GO" id="GO:0005737">
    <property type="term" value="C:cytoplasm"/>
    <property type="evidence" value="ECO:0007669"/>
    <property type="project" value="TreeGrafter"/>
</dbReference>
<dbReference type="GO" id="GO:0030091">
    <property type="term" value="P:protein repair"/>
    <property type="evidence" value="ECO:0007669"/>
    <property type="project" value="InterPro"/>
</dbReference>
<evidence type="ECO:0000313" key="9">
    <source>
        <dbReference type="Proteomes" id="UP000262142"/>
    </source>
</evidence>
<keyword evidence="3" id="KW-0479">Metal-binding</keyword>
<feature type="domain" description="MsrB" evidence="7">
    <location>
        <begin position="40"/>
        <end position="162"/>
    </location>
</feature>